<dbReference type="SMART" id="SM00670">
    <property type="entry name" value="PINc"/>
    <property type="match status" value="1"/>
</dbReference>
<gene>
    <name evidence="6" type="ORF">SAMN02745129_2548</name>
</gene>
<evidence type="ECO:0000256" key="3">
    <source>
        <dbReference type="ARBA" id="ARBA00022840"/>
    </source>
</evidence>
<name>A0A1M5UFV9_9GAMM</name>
<keyword evidence="7" id="KW-1185">Reference proteome</keyword>
<organism evidence="6 7">
    <name type="scientific">Ferrimonas marina</name>
    <dbReference type="NCBI Taxonomy" id="299255"/>
    <lineage>
        <taxon>Bacteria</taxon>
        <taxon>Pseudomonadati</taxon>
        <taxon>Pseudomonadota</taxon>
        <taxon>Gammaproteobacteria</taxon>
        <taxon>Alteromonadales</taxon>
        <taxon>Ferrimonadaceae</taxon>
        <taxon>Ferrimonas</taxon>
    </lineage>
</organism>
<evidence type="ECO:0000313" key="7">
    <source>
        <dbReference type="Proteomes" id="UP000184268"/>
    </source>
</evidence>
<proteinExistence type="inferred from homology"/>
<accession>A0A1M5UFV9</accession>
<dbReference type="SUPFAM" id="SSF52540">
    <property type="entry name" value="P-loop containing nucleoside triphosphate hydrolases"/>
    <property type="match status" value="1"/>
</dbReference>
<feature type="domain" description="PIN" evidence="5">
    <location>
        <begin position="6"/>
        <end position="142"/>
    </location>
</feature>
<dbReference type="InterPro" id="IPR027417">
    <property type="entry name" value="P-loop_NTPase"/>
</dbReference>
<dbReference type="Proteomes" id="UP000184268">
    <property type="component" value="Unassembled WGS sequence"/>
</dbReference>
<comment type="similarity">
    <text evidence="1">Belongs to the PhoH family.</text>
</comment>
<dbReference type="Gene3D" id="3.40.50.300">
    <property type="entry name" value="P-loop containing nucleotide triphosphate hydrolases"/>
    <property type="match status" value="1"/>
</dbReference>
<evidence type="ECO:0000256" key="4">
    <source>
        <dbReference type="ARBA" id="ARBA00046345"/>
    </source>
</evidence>
<dbReference type="InterPro" id="IPR029060">
    <property type="entry name" value="PIN-like_dom_sf"/>
</dbReference>
<dbReference type="Gene3D" id="3.40.50.1010">
    <property type="entry name" value="5'-nuclease"/>
    <property type="match status" value="1"/>
</dbReference>
<dbReference type="GO" id="GO:0005524">
    <property type="term" value="F:ATP binding"/>
    <property type="evidence" value="ECO:0007669"/>
    <property type="project" value="UniProtKB-KW"/>
</dbReference>
<dbReference type="AlphaFoldDB" id="A0A1M5UFV9"/>
<keyword evidence="3" id="KW-0067">ATP-binding</keyword>
<dbReference type="PANTHER" id="PTHR30473:SF2">
    <property type="entry name" value="PIN DOMAIN-CONTAINING PROTEIN"/>
    <property type="match status" value="1"/>
</dbReference>
<dbReference type="GO" id="GO:0005829">
    <property type="term" value="C:cytosol"/>
    <property type="evidence" value="ECO:0007669"/>
    <property type="project" value="TreeGrafter"/>
</dbReference>
<evidence type="ECO:0000256" key="2">
    <source>
        <dbReference type="ARBA" id="ARBA00022741"/>
    </source>
</evidence>
<dbReference type="PANTHER" id="PTHR30473">
    <property type="entry name" value="PROTEIN PHOH"/>
    <property type="match status" value="1"/>
</dbReference>
<sequence length="455" mass="50666">MDKPTAPRVLDTSALVHDPGSLVAYQGDVYVCLTVLEELDNLKERRDRSVSADARAVIRLLDQIINGHSAEEIEAGLPLPTSADGEGGRLFVGVDTELAIDDRLACGIGSEADNRIINYALHLKRKLKEDVVIVSRDINMRLKAKTIGVGAEDVALETHVSDLDLLYSGVQRFKGDLFDELSTDQEYSLSGKTYRLPRRLFNDEAQPRMYWYDEAGHIGRILHVDDRHVETELLPERPSRVWGIAPKNPRQAIALHQLTCPDFDLNVMLGPAGSGKTFLAMAAAVHMVVEEKQYRRIVVVRSRDFMDDDPGFLPGDLKEKSLPLMAGVTDALQSMHDDDHDSASSMEMIIEKANIEFTSMAYFRGRSIDHGVIVIDESQNMTHAQMKGMLSRAGKNCRIMLLGNLSQIDQRFVSAQSSGLTAAVGVYRHYQNGSVMIFDEVERGPLAEFTEKHFV</sequence>
<keyword evidence="2" id="KW-0547">Nucleotide-binding</keyword>
<dbReference type="OrthoDB" id="9766527at2"/>
<dbReference type="InterPro" id="IPR002716">
    <property type="entry name" value="PIN_dom"/>
</dbReference>
<protein>
    <submittedName>
        <fullName evidence="6">PhoH-like ATPase</fullName>
    </submittedName>
</protein>
<dbReference type="Pfam" id="PF02562">
    <property type="entry name" value="PhoH"/>
    <property type="match status" value="1"/>
</dbReference>
<comment type="similarity">
    <text evidence="4">In the N-terminal section; belongs to the PINc/VapC protein family.</text>
</comment>
<dbReference type="RefSeq" id="WP_067655207.1">
    <property type="nucleotide sequence ID" value="NZ_FQXG01000003.1"/>
</dbReference>
<dbReference type="EMBL" id="FQXG01000003">
    <property type="protein sequence ID" value="SHH61798.1"/>
    <property type="molecule type" value="Genomic_DNA"/>
</dbReference>
<evidence type="ECO:0000256" key="1">
    <source>
        <dbReference type="ARBA" id="ARBA00010393"/>
    </source>
</evidence>
<dbReference type="STRING" id="299255.SAMN02745129_2548"/>
<evidence type="ECO:0000259" key="5">
    <source>
        <dbReference type="SMART" id="SM00670"/>
    </source>
</evidence>
<dbReference type="Pfam" id="PF13638">
    <property type="entry name" value="PIN_4"/>
    <property type="match status" value="1"/>
</dbReference>
<reference evidence="6 7" key="1">
    <citation type="submission" date="2016-11" db="EMBL/GenBank/DDBJ databases">
        <authorList>
            <person name="Jaros S."/>
            <person name="Januszkiewicz K."/>
            <person name="Wedrychowicz H."/>
        </authorList>
    </citation>
    <scope>NUCLEOTIDE SEQUENCE [LARGE SCALE GENOMIC DNA]</scope>
    <source>
        <strain evidence="6 7">DSM 16917</strain>
    </source>
</reference>
<dbReference type="InterPro" id="IPR051451">
    <property type="entry name" value="PhoH2-like"/>
</dbReference>
<dbReference type="CDD" id="cd09883">
    <property type="entry name" value="PIN_VapC_PhoHL-ATPase"/>
    <property type="match status" value="1"/>
</dbReference>
<evidence type="ECO:0000313" key="6">
    <source>
        <dbReference type="EMBL" id="SHH61798.1"/>
    </source>
</evidence>
<dbReference type="InterPro" id="IPR003714">
    <property type="entry name" value="PhoH"/>
</dbReference>
<dbReference type="SUPFAM" id="SSF88723">
    <property type="entry name" value="PIN domain-like"/>
    <property type="match status" value="1"/>
</dbReference>